<feature type="compositionally biased region" description="Acidic residues" evidence="1">
    <location>
        <begin position="71"/>
        <end position="96"/>
    </location>
</feature>
<feature type="compositionally biased region" description="Basic and acidic residues" evidence="1">
    <location>
        <begin position="272"/>
        <end position="298"/>
    </location>
</feature>
<feature type="compositionally biased region" description="Low complexity" evidence="1">
    <location>
        <begin position="154"/>
        <end position="164"/>
    </location>
</feature>
<comment type="caution">
    <text evidence="2">The sequence shown here is derived from an EMBL/GenBank/DDBJ whole genome shotgun (WGS) entry which is preliminary data.</text>
</comment>
<keyword evidence="3" id="KW-1185">Reference proteome</keyword>
<feature type="compositionally biased region" description="Low complexity" evidence="1">
    <location>
        <begin position="221"/>
        <end position="234"/>
    </location>
</feature>
<feature type="compositionally biased region" description="Basic residues" evidence="1">
    <location>
        <begin position="122"/>
        <end position="135"/>
    </location>
</feature>
<dbReference type="Proteomes" id="UP000521872">
    <property type="component" value="Unassembled WGS sequence"/>
</dbReference>
<feature type="region of interest" description="Disordered" evidence="1">
    <location>
        <begin position="147"/>
        <end position="171"/>
    </location>
</feature>
<evidence type="ECO:0000313" key="3">
    <source>
        <dbReference type="Proteomes" id="UP000521872"/>
    </source>
</evidence>
<proteinExistence type="predicted"/>
<protein>
    <submittedName>
        <fullName evidence="2">Uncharacterized protein</fullName>
    </submittedName>
</protein>
<feature type="region of interest" description="Disordered" evidence="1">
    <location>
        <begin position="193"/>
        <end position="315"/>
    </location>
</feature>
<evidence type="ECO:0000313" key="2">
    <source>
        <dbReference type="EMBL" id="KAF4619582.1"/>
    </source>
</evidence>
<reference evidence="2 3" key="1">
    <citation type="submission" date="2019-12" db="EMBL/GenBank/DDBJ databases">
        <authorList>
            <person name="Floudas D."/>
            <person name="Bentzer J."/>
            <person name="Ahren D."/>
            <person name="Johansson T."/>
            <person name="Persson P."/>
            <person name="Tunlid A."/>
        </authorList>
    </citation>
    <scope>NUCLEOTIDE SEQUENCE [LARGE SCALE GENOMIC DNA]</scope>
    <source>
        <strain evidence="2 3">CBS 102.39</strain>
    </source>
</reference>
<feature type="region of interest" description="Disordered" evidence="1">
    <location>
        <begin position="353"/>
        <end position="413"/>
    </location>
</feature>
<gene>
    <name evidence="2" type="ORF">D9613_004770</name>
</gene>
<sequence length="413" mass="46227">MSEPAPRLSTAFDYSNLRLHTDGTRVWQKSKNHRPRIIGNVVQDARSNWIAKDAGGSAKVPTQRKKKADGTEEEEDEDEEKFEGSDEEDGEGSVEEDAGKGKDKEQSEEDNDGDEDIEQTVGKRKRKSNSHIIRKAKKQKYLNEFDYLAPFDPPSSNAASSNPSGLPEPSSDLLNVIHRFASEFYHERGQLLNISRQYRIEKRKRELRRRGLLSKSDDNGNDAVASDSASNASDAEADEQASESSSEGESSGEDDDEETQNPTPGGPEQEDTEKVDKASSHDKRSKGKGKEKAKEQGRPKSRRTGRRKLKRDENMYIDMYKMFDGSAMMALGMLVQEQIAYMLNPDMPDDWKEEVQKVYGTGVPNARQSHDSSDEQDENGEQSDDGEEPDPDVEREATTPEPRDPLPAHASDT</sequence>
<feature type="compositionally biased region" description="Acidic residues" evidence="1">
    <location>
        <begin position="374"/>
        <end position="391"/>
    </location>
</feature>
<accession>A0A8H4R0E3</accession>
<feature type="compositionally biased region" description="Acidic residues" evidence="1">
    <location>
        <begin position="106"/>
        <end position="118"/>
    </location>
</feature>
<feature type="region of interest" description="Disordered" evidence="1">
    <location>
        <begin position="21"/>
        <end position="135"/>
    </location>
</feature>
<dbReference type="EMBL" id="JAACJL010000016">
    <property type="protein sequence ID" value="KAF4619582.1"/>
    <property type="molecule type" value="Genomic_DNA"/>
</dbReference>
<name>A0A8H4R0E3_9AGAR</name>
<evidence type="ECO:0000256" key="1">
    <source>
        <dbReference type="SAM" id="MobiDB-lite"/>
    </source>
</evidence>
<feature type="compositionally biased region" description="Basic residues" evidence="1">
    <location>
        <begin position="299"/>
        <end position="309"/>
    </location>
</feature>
<organism evidence="2 3">
    <name type="scientific">Agrocybe pediades</name>
    <dbReference type="NCBI Taxonomy" id="84607"/>
    <lineage>
        <taxon>Eukaryota</taxon>
        <taxon>Fungi</taxon>
        <taxon>Dikarya</taxon>
        <taxon>Basidiomycota</taxon>
        <taxon>Agaricomycotina</taxon>
        <taxon>Agaricomycetes</taxon>
        <taxon>Agaricomycetidae</taxon>
        <taxon>Agaricales</taxon>
        <taxon>Agaricineae</taxon>
        <taxon>Strophariaceae</taxon>
        <taxon>Agrocybe</taxon>
    </lineage>
</organism>
<feature type="compositionally biased region" description="Basic and acidic residues" evidence="1">
    <location>
        <begin position="392"/>
        <end position="413"/>
    </location>
</feature>
<dbReference type="AlphaFoldDB" id="A0A8H4R0E3"/>
<feature type="compositionally biased region" description="Acidic residues" evidence="1">
    <location>
        <begin position="250"/>
        <end position="259"/>
    </location>
</feature>